<accession>A0A5C7FHV4</accession>
<keyword evidence="2" id="KW-1185">Reference proteome</keyword>
<dbReference type="AlphaFoldDB" id="A0A5C7FHV4"/>
<protein>
    <submittedName>
        <fullName evidence="1">Uncharacterized protein</fullName>
    </submittedName>
</protein>
<comment type="caution">
    <text evidence="1">The sequence shown here is derived from an EMBL/GenBank/DDBJ whole genome shotgun (WGS) entry which is preliminary data.</text>
</comment>
<gene>
    <name evidence="1" type="ORF">FUA23_05025</name>
</gene>
<organism evidence="1 2">
    <name type="scientific">Neolewinella aurantiaca</name>
    <dbReference type="NCBI Taxonomy" id="2602767"/>
    <lineage>
        <taxon>Bacteria</taxon>
        <taxon>Pseudomonadati</taxon>
        <taxon>Bacteroidota</taxon>
        <taxon>Saprospiria</taxon>
        <taxon>Saprospirales</taxon>
        <taxon>Lewinellaceae</taxon>
        <taxon>Neolewinella</taxon>
    </lineage>
</organism>
<reference evidence="1 2" key="1">
    <citation type="submission" date="2019-08" db="EMBL/GenBank/DDBJ databases">
        <title>Lewinella sp. strain SSH13 Genome sequencing and assembly.</title>
        <authorList>
            <person name="Kim I."/>
        </authorList>
    </citation>
    <scope>NUCLEOTIDE SEQUENCE [LARGE SCALE GENOMIC DNA]</scope>
    <source>
        <strain evidence="1 2">SSH13</strain>
    </source>
</reference>
<proteinExistence type="predicted"/>
<dbReference type="EMBL" id="VOXD01000005">
    <property type="protein sequence ID" value="TXF90804.1"/>
    <property type="molecule type" value="Genomic_DNA"/>
</dbReference>
<name>A0A5C7FHV4_9BACT</name>
<evidence type="ECO:0000313" key="2">
    <source>
        <dbReference type="Proteomes" id="UP000321907"/>
    </source>
</evidence>
<dbReference type="Proteomes" id="UP000321907">
    <property type="component" value="Unassembled WGS sequence"/>
</dbReference>
<evidence type="ECO:0000313" key="1">
    <source>
        <dbReference type="EMBL" id="TXF90804.1"/>
    </source>
</evidence>
<dbReference type="RefSeq" id="WP_147929632.1">
    <property type="nucleotide sequence ID" value="NZ_VOXD01000005.1"/>
</dbReference>
<sequence>MNTSLSPAYEKDFWSIVEAAWASAPDLRSLANEKLITKSGGPAEMRKSAEDAVDLSFKELNILHEGMTDEDVAKVKAETVESILKRFGVSFGAELTPMGQKLSAYVNTTLFRRISADIFSGSQEEARNFILMNNELKNRMLEQSGNEIIGDSNHYNCAFAIALGKSYYERILNGTFELPGILMSEAFAYQLLHKYEEVYGGNDEQIAACMF</sequence>